<name>A0A381YCH9_9ZZZZ</name>
<dbReference type="InterPro" id="IPR005744">
    <property type="entry name" value="Hy-lIII"/>
</dbReference>
<evidence type="ECO:0000256" key="5">
    <source>
        <dbReference type="ARBA" id="ARBA00023136"/>
    </source>
</evidence>
<feature type="transmembrane region" description="Helical" evidence="6">
    <location>
        <begin position="110"/>
        <end position="132"/>
    </location>
</feature>
<organism evidence="7">
    <name type="scientific">marine metagenome</name>
    <dbReference type="NCBI Taxonomy" id="408172"/>
    <lineage>
        <taxon>unclassified sequences</taxon>
        <taxon>metagenomes</taxon>
        <taxon>ecological metagenomes</taxon>
    </lineage>
</organism>
<comment type="subcellular location">
    <subcellularLocation>
        <location evidence="1">Cell membrane</location>
        <topology evidence="1">Multi-pass membrane protein</topology>
    </subcellularLocation>
</comment>
<keyword evidence="4 6" id="KW-1133">Transmembrane helix</keyword>
<dbReference type="Pfam" id="PF03006">
    <property type="entry name" value="HlyIII"/>
    <property type="match status" value="1"/>
</dbReference>
<feature type="transmembrane region" description="Helical" evidence="6">
    <location>
        <begin position="21"/>
        <end position="41"/>
    </location>
</feature>
<dbReference type="GO" id="GO:0140911">
    <property type="term" value="F:pore-forming activity"/>
    <property type="evidence" value="ECO:0007669"/>
    <property type="project" value="InterPro"/>
</dbReference>
<dbReference type="GO" id="GO:0005886">
    <property type="term" value="C:plasma membrane"/>
    <property type="evidence" value="ECO:0007669"/>
    <property type="project" value="UniProtKB-SubCell"/>
</dbReference>
<dbReference type="InterPro" id="IPR004254">
    <property type="entry name" value="AdipoR/HlyIII-related"/>
</dbReference>
<evidence type="ECO:0000256" key="6">
    <source>
        <dbReference type="SAM" id="Phobius"/>
    </source>
</evidence>
<dbReference type="PANTHER" id="PTHR20855">
    <property type="entry name" value="ADIPOR/PROGESTIN RECEPTOR-RELATED"/>
    <property type="match status" value="1"/>
</dbReference>
<dbReference type="PANTHER" id="PTHR20855:SF3">
    <property type="entry name" value="LD03007P"/>
    <property type="match status" value="1"/>
</dbReference>
<protein>
    <recommendedName>
        <fullName evidence="8">Hemolysin III family channel protein</fullName>
    </recommendedName>
</protein>
<dbReference type="EMBL" id="UINC01017789">
    <property type="protein sequence ID" value="SVA74147.1"/>
    <property type="molecule type" value="Genomic_DNA"/>
</dbReference>
<proteinExistence type="predicted"/>
<accession>A0A381YCH9</accession>
<evidence type="ECO:0000313" key="7">
    <source>
        <dbReference type="EMBL" id="SVA74147.1"/>
    </source>
</evidence>
<gene>
    <name evidence="7" type="ORF">METZ01_LOCUS127001</name>
</gene>
<feature type="transmembrane region" description="Helical" evidence="6">
    <location>
        <begin position="167"/>
        <end position="187"/>
    </location>
</feature>
<feature type="transmembrane region" description="Helical" evidence="6">
    <location>
        <begin position="139"/>
        <end position="155"/>
    </location>
</feature>
<evidence type="ECO:0000256" key="2">
    <source>
        <dbReference type="ARBA" id="ARBA00022475"/>
    </source>
</evidence>
<sequence>MAEQKMKKYTQTVMEEIANSITHGLGFGFSVAGLTILVVFASMDGDPWRITAFAIYGTCLSLLYLVSTLYHSFTHSRTKAIFRRLDHSAIYLLIAGTYTPVILISLRTTWVIYLLPFIWIMAIIGIYIKIFYIHRYERLSVAFYVFMGWLALIAIKPLYNSVPIESFIWIFVGGISYSCGVIFYSWIRLPYHHTIWHIFVLAGSVSHYIGMLYI</sequence>
<dbReference type="NCBIfam" id="TIGR01065">
    <property type="entry name" value="hlyIII"/>
    <property type="match status" value="1"/>
</dbReference>
<evidence type="ECO:0008006" key="8">
    <source>
        <dbReference type="Google" id="ProtNLM"/>
    </source>
</evidence>
<feature type="transmembrane region" description="Helical" evidence="6">
    <location>
        <begin position="194"/>
        <end position="213"/>
    </location>
</feature>
<dbReference type="AlphaFoldDB" id="A0A381YCH9"/>
<feature type="transmembrane region" description="Helical" evidence="6">
    <location>
        <begin position="85"/>
        <end position="104"/>
    </location>
</feature>
<feature type="transmembrane region" description="Helical" evidence="6">
    <location>
        <begin position="53"/>
        <end position="73"/>
    </location>
</feature>
<evidence type="ECO:0000256" key="4">
    <source>
        <dbReference type="ARBA" id="ARBA00022989"/>
    </source>
</evidence>
<evidence type="ECO:0000256" key="1">
    <source>
        <dbReference type="ARBA" id="ARBA00004651"/>
    </source>
</evidence>
<keyword evidence="5 6" id="KW-0472">Membrane</keyword>
<reference evidence="7" key="1">
    <citation type="submission" date="2018-05" db="EMBL/GenBank/DDBJ databases">
        <authorList>
            <person name="Lanie J.A."/>
            <person name="Ng W.-L."/>
            <person name="Kazmierczak K.M."/>
            <person name="Andrzejewski T.M."/>
            <person name="Davidsen T.M."/>
            <person name="Wayne K.J."/>
            <person name="Tettelin H."/>
            <person name="Glass J.I."/>
            <person name="Rusch D."/>
            <person name="Podicherti R."/>
            <person name="Tsui H.-C.T."/>
            <person name="Winkler M.E."/>
        </authorList>
    </citation>
    <scope>NUCLEOTIDE SEQUENCE</scope>
</reference>
<keyword evidence="3 6" id="KW-0812">Transmembrane</keyword>
<evidence type="ECO:0000256" key="3">
    <source>
        <dbReference type="ARBA" id="ARBA00022692"/>
    </source>
</evidence>
<keyword evidence="2" id="KW-1003">Cell membrane</keyword>